<dbReference type="AlphaFoldDB" id="A0AAQ1RWH5"/>
<organism evidence="2 3">
    <name type="scientific">Bittarella massiliensis</name>
    <name type="common">ex Durand et al. 2017</name>
    <dbReference type="NCBI Taxonomy" id="1720313"/>
    <lineage>
        <taxon>Bacteria</taxon>
        <taxon>Bacillati</taxon>
        <taxon>Bacillota</taxon>
        <taxon>Clostridia</taxon>
        <taxon>Eubacteriales</taxon>
        <taxon>Oscillospiraceae</taxon>
        <taxon>Bittarella (ex Durand et al. 2017)</taxon>
    </lineage>
</organism>
<evidence type="ECO:0000313" key="2">
    <source>
        <dbReference type="EMBL" id="SHG30396.1"/>
    </source>
</evidence>
<gene>
    <name evidence="1" type="primary">spoVAD</name>
    <name evidence="1" type="ORF">GT747_13495</name>
    <name evidence="2" type="ORF">SAMN05444424_2043</name>
</gene>
<keyword evidence="4" id="KW-1185">Reference proteome</keyword>
<dbReference type="NCBIfam" id="NF006160">
    <property type="entry name" value="PRK08304.1"/>
    <property type="match status" value="1"/>
</dbReference>
<dbReference type="InterPro" id="IPR010894">
    <property type="entry name" value="SpoVAD"/>
</dbReference>
<dbReference type="SUPFAM" id="SSF53901">
    <property type="entry name" value="Thiolase-like"/>
    <property type="match status" value="1"/>
</dbReference>
<dbReference type="Gene3D" id="3.40.47.40">
    <property type="entry name" value="Stage V sporulation protein AD"/>
    <property type="match status" value="1"/>
</dbReference>
<dbReference type="InterPro" id="IPR038369">
    <property type="entry name" value="SpoVAD_sf"/>
</dbReference>
<reference evidence="3" key="1">
    <citation type="submission" date="2016-11" db="EMBL/GenBank/DDBJ databases">
        <authorList>
            <person name="Jaros S."/>
            <person name="Januszkiewicz K."/>
            <person name="Wedrychowicz H."/>
        </authorList>
    </citation>
    <scope>NUCLEOTIDE SEQUENCE [LARGE SCALE GENOMIC DNA]</scope>
    <source>
        <strain evidence="3">DSM 4029</strain>
    </source>
</reference>
<reference evidence="1 4" key="3">
    <citation type="journal article" date="2019" name="Nat. Med.">
        <title>A library of human gut bacterial isolates paired with longitudinal multiomics data enables mechanistic microbiome research.</title>
        <authorList>
            <person name="Poyet M."/>
            <person name="Groussin M."/>
            <person name="Gibbons S.M."/>
            <person name="Avila-Pacheco J."/>
            <person name="Jiang X."/>
            <person name="Kearney S.M."/>
            <person name="Perrotta A.R."/>
            <person name="Berdy B."/>
            <person name="Zhao S."/>
            <person name="Lieberman T.D."/>
            <person name="Swanson P.K."/>
            <person name="Smith M."/>
            <person name="Roesemann S."/>
            <person name="Alexander J.E."/>
            <person name="Rich S.A."/>
            <person name="Livny J."/>
            <person name="Vlamakis H."/>
            <person name="Clish C."/>
            <person name="Bullock K."/>
            <person name="Deik A."/>
            <person name="Scott J."/>
            <person name="Pierce K.A."/>
            <person name="Xavier R.J."/>
            <person name="Alm E.J."/>
        </authorList>
    </citation>
    <scope>NUCLEOTIDE SEQUENCE [LARGE SCALE GENOMIC DNA]</scope>
    <source>
        <strain evidence="1 4">BIOML-A2</strain>
    </source>
</reference>
<dbReference type="Proteomes" id="UP000474718">
    <property type="component" value="Unassembled WGS sequence"/>
</dbReference>
<sequence>MIKKIGQRTLALESAPALIQWASVAGKREMEGPLSQEFDFVTGDTSFGEKTWEKAESAIQKKAVALALEKAGLQNSDIDYVFAGDLLNQCIASSFGLREFGIPLIGLYGACSTMAESLSLASIFAASGCADRCAAVASSHFCTAERQFRLPLEYGGQRTPTAQWTATAGGCVVVAAPGQGSGPRVRHVTIGKIVDLGVTDANNMGAAMAPAAADTIKTYLEDTGTAPTDYQLILTGDLGQVGSSILYDLLALDQIDIAPVHNDCGLLIYDRQSQDVKAGGSGCGCSASVLCSLILGKFARGELDNILFVATGALLSTTSSAQGESVPGIAHLVHISADRDRPTGKPAARKGGK</sequence>
<dbReference type="Proteomes" id="UP000184089">
    <property type="component" value="Unassembled WGS sequence"/>
</dbReference>
<dbReference type="NCBIfam" id="TIGR02845">
    <property type="entry name" value="spore_V_AD"/>
    <property type="match status" value="1"/>
</dbReference>
<reference evidence="2" key="2">
    <citation type="submission" date="2016-11" db="EMBL/GenBank/DDBJ databases">
        <authorList>
            <person name="Varghese N."/>
            <person name="Submissions S."/>
        </authorList>
    </citation>
    <scope>NUCLEOTIDE SEQUENCE</scope>
    <source>
        <strain evidence="2">DSM 4029</strain>
    </source>
</reference>
<dbReference type="GO" id="GO:0016746">
    <property type="term" value="F:acyltransferase activity"/>
    <property type="evidence" value="ECO:0007669"/>
    <property type="project" value="InterPro"/>
</dbReference>
<evidence type="ECO:0000313" key="4">
    <source>
        <dbReference type="Proteomes" id="UP000474718"/>
    </source>
</evidence>
<proteinExistence type="predicted"/>
<dbReference type="InterPro" id="IPR016039">
    <property type="entry name" value="Thiolase-like"/>
</dbReference>
<dbReference type="Pfam" id="PF07451">
    <property type="entry name" value="SpoVAD"/>
    <property type="match status" value="1"/>
</dbReference>
<dbReference type="EMBL" id="WWVX01000010">
    <property type="protein sequence ID" value="MZL70765.1"/>
    <property type="molecule type" value="Genomic_DNA"/>
</dbReference>
<dbReference type="PIRSF" id="PIRSF011570">
    <property type="entry name" value="SpoVAD"/>
    <property type="match status" value="1"/>
</dbReference>
<evidence type="ECO:0000313" key="1">
    <source>
        <dbReference type="EMBL" id="MZL70765.1"/>
    </source>
</evidence>
<accession>A0AAQ1RWH5</accession>
<name>A0AAQ1RWH5_9FIRM</name>
<evidence type="ECO:0000313" key="3">
    <source>
        <dbReference type="Proteomes" id="UP000184089"/>
    </source>
</evidence>
<dbReference type="RefSeq" id="WP_021659502.1">
    <property type="nucleotide sequence ID" value="NZ_FQVY01000003.1"/>
</dbReference>
<dbReference type="EMBL" id="FQVY01000003">
    <property type="protein sequence ID" value="SHG30396.1"/>
    <property type="molecule type" value="Genomic_DNA"/>
</dbReference>
<protein>
    <submittedName>
        <fullName evidence="2">Stage V sporulation protein AD</fullName>
    </submittedName>
</protein>
<comment type="caution">
    <text evidence="2">The sequence shown here is derived from an EMBL/GenBank/DDBJ whole genome shotgun (WGS) entry which is preliminary data.</text>
</comment>